<dbReference type="GO" id="GO:0005953">
    <property type="term" value="C:CAAX-protein geranylgeranyltransferase complex"/>
    <property type="evidence" value="ECO:0007669"/>
    <property type="project" value="TreeGrafter"/>
</dbReference>
<keyword evidence="7" id="KW-0677">Repeat</keyword>
<dbReference type="SUPFAM" id="SSF48439">
    <property type="entry name" value="Protein prenylyltransferase"/>
    <property type="match status" value="1"/>
</dbReference>
<dbReference type="GO" id="GO:0004662">
    <property type="term" value="F:CAAX-protein geranylgeranyltransferase activity"/>
    <property type="evidence" value="ECO:0007669"/>
    <property type="project" value="UniProtKB-EC"/>
</dbReference>
<dbReference type="Proteomes" id="UP000007264">
    <property type="component" value="Unassembled WGS sequence"/>
</dbReference>
<dbReference type="eggNOG" id="KOG0530">
    <property type="taxonomic scope" value="Eukaryota"/>
</dbReference>
<evidence type="ECO:0000256" key="13">
    <source>
        <dbReference type="ARBA" id="ARBA00043219"/>
    </source>
</evidence>
<dbReference type="RefSeq" id="XP_005646955.1">
    <property type="nucleotide sequence ID" value="XM_005646898.1"/>
</dbReference>
<evidence type="ECO:0000256" key="4">
    <source>
        <dbReference type="ARBA" id="ARBA00012702"/>
    </source>
</evidence>
<evidence type="ECO:0000256" key="3">
    <source>
        <dbReference type="ARBA" id="ARBA00012700"/>
    </source>
</evidence>
<dbReference type="EC" id="2.5.1.58" evidence="4"/>
<keyword evidence="8" id="KW-0460">Magnesium</keyword>
<dbReference type="PANTHER" id="PTHR11129:SF1">
    <property type="entry name" value="PROTEIN FARNESYLTRANSFERASE_GERANYLGERANYLTRANSFERASE TYPE-1 SUBUNIT ALPHA"/>
    <property type="match status" value="1"/>
</dbReference>
<evidence type="ECO:0000256" key="11">
    <source>
        <dbReference type="ARBA" id="ARBA00042436"/>
    </source>
</evidence>
<protein>
    <recommendedName>
        <fullName evidence="9">Protein farnesyltransferase/geranylgeranyltransferase type-1 subunit alpha</fullName>
        <ecNumber evidence="4">2.5.1.58</ecNumber>
        <ecNumber evidence="3">2.5.1.59</ecNumber>
    </recommendedName>
    <alternativeName>
        <fullName evidence="12">CAAX farnesyltransferase subunit alpha</fullName>
    </alternativeName>
    <alternativeName>
        <fullName evidence="11">FTase-alpha</fullName>
    </alternativeName>
    <alternativeName>
        <fullName evidence="10">Ras proteins prenyltransferase subunit alpha</fullName>
    </alternativeName>
    <alternativeName>
        <fullName evidence="13">Type I protein geranyl-geranyltransferase subunit alpha</fullName>
    </alternativeName>
</protein>
<reference evidence="14 15" key="1">
    <citation type="journal article" date="2012" name="Genome Biol.">
        <title>The genome of the polar eukaryotic microalga coccomyxa subellipsoidea reveals traits of cold adaptation.</title>
        <authorList>
            <person name="Blanc G."/>
            <person name="Agarkova I."/>
            <person name="Grimwood J."/>
            <person name="Kuo A."/>
            <person name="Brueggeman A."/>
            <person name="Dunigan D."/>
            <person name="Gurnon J."/>
            <person name="Ladunga I."/>
            <person name="Lindquist E."/>
            <person name="Lucas S."/>
            <person name="Pangilinan J."/>
            <person name="Proschold T."/>
            <person name="Salamov A."/>
            <person name="Schmutz J."/>
            <person name="Weeks D."/>
            <person name="Yamada T."/>
            <person name="Claverie J.M."/>
            <person name="Grigoriev I."/>
            <person name="Van Etten J."/>
            <person name="Lomsadze A."/>
            <person name="Borodovsky M."/>
        </authorList>
    </citation>
    <scope>NUCLEOTIDE SEQUENCE [LARGE SCALE GENOMIC DNA]</scope>
    <source>
        <strain evidence="14 15">C-169</strain>
    </source>
</reference>
<dbReference type="GO" id="GO:0005965">
    <property type="term" value="C:protein farnesyltransferase complex"/>
    <property type="evidence" value="ECO:0007669"/>
    <property type="project" value="TreeGrafter"/>
</dbReference>
<dbReference type="OrthoDB" id="272289at2759"/>
<evidence type="ECO:0000256" key="5">
    <source>
        <dbReference type="ARBA" id="ARBA00022602"/>
    </source>
</evidence>
<evidence type="ECO:0000313" key="14">
    <source>
        <dbReference type="EMBL" id="EIE22411.1"/>
    </source>
</evidence>
<dbReference type="KEGG" id="csl:COCSUDRAFT_29686"/>
<keyword evidence="5" id="KW-0637">Prenyltransferase</keyword>
<dbReference type="GeneID" id="17040397"/>
<dbReference type="Gene3D" id="1.25.40.120">
    <property type="entry name" value="Protein prenylyltransferase"/>
    <property type="match status" value="1"/>
</dbReference>
<evidence type="ECO:0000256" key="10">
    <source>
        <dbReference type="ARBA" id="ARBA00041392"/>
    </source>
</evidence>
<dbReference type="EC" id="2.5.1.59" evidence="3"/>
<dbReference type="InterPro" id="IPR002088">
    <property type="entry name" value="Prenyl_trans_a"/>
</dbReference>
<dbReference type="EMBL" id="AGSI01000010">
    <property type="protein sequence ID" value="EIE22411.1"/>
    <property type="molecule type" value="Genomic_DNA"/>
</dbReference>
<proteinExistence type="inferred from homology"/>
<dbReference type="PANTHER" id="PTHR11129">
    <property type="entry name" value="PROTEIN FARNESYLTRANSFERASE ALPHA SUBUNIT/RAB GERANYLGERANYL TRANSFERASE ALPHA SUBUNIT"/>
    <property type="match status" value="1"/>
</dbReference>
<evidence type="ECO:0000313" key="15">
    <source>
        <dbReference type="Proteomes" id="UP000007264"/>
    </source>
</evidence>
<dbReference type="GO" id="GO:0004660">
    <property type="term" value="F:protein farnesyltransferase activity"/>
    <property type="evidence" value="ECO:0007669"/>
    <property type="project" value="UniProtKB-EC"/>
</dbReference>
<comment type="cofactor">
    <cofactor evidence="1">
        <name>Mg(2+)</name>
        <dbReference type="ChEBI" id="CHEBI:18420"/>
    </cofactor>
</comment>
<comment type="similarity">
    <text evidence="2">Belongs to the protein prenyltransferase subunit alpha family.</text>
</comment>
<evidence type="ECO:0000256" key="12">
    <source>
        <dbReference type="ARBA" id="ARBA00043086"/>
    </source>
</evidence>
<keyword evidence="6" id="KW-0808">Transferase</keyword>
<evidence type="ECO:0000256" key="6">
    <source>
        <dbReference type="ARBA" id="ARBA00022679"/>
    </source>
</evidence>
<keyword evidence="15" id="KW-1185">Reference proteome</keyword>
<gene>
    <name evidence="14" type="ORF">COCSUDRAFT_29686</name>
</gene>
<evidence type="ECO:0000256" key="8">
    <source>
        <dbReference type="ARBA" id="ARBA00022842"/>
    </source>
</evidence>
<comment type="caution">
    <text evidence="14">The sequence shown here is derived from an EMBL/GenBank/DDBJ whole genome shotgun (WGS) entry which is preliminary data.</text>
</comment>
<evidence type="ECO:0000256" key="9">
    <source>
        <dbReference type="ARBA" id="ARBA00040965"/>
    </source>
</evidence>
<organism evidence="14 15">
    <name type="scientific">Coccomyxa subellipsoidea (strain C-169)</name>
    <name type="common">Green microalga</name>
    <dbReference type="NCBI Taxonomy" id="574566"/>
    <lineage>
        <taxon>Eukaryota</taxon>
        <taxon>Viridiplantae</taxon>
        <taxon>Chlorophyta</taxon>
        <taxon>core chlorophytes</taxon>
        <taxon>Trebouxiophyceae</taxon>
        <taxon>Trebouxiophyceae incertae sedis</taxon>
        <taxon>Coccomyxaceae</taxon>
        <taxon>Coccomyxa</taxon>
        <taxon>Coccomyxa subellipsoidea</taxon>
    </lineage>
</organism>
<evidence type="ECO:0000256" key="7">
    <source>
        <dbReference type="ARBA" id="ARBA00022737"/>
    </source>
</evidence>
<evidence type="ECO:0000256" key="2">
    <source>
        <dbReference type="ARBA" id="ARBA00006734"/>
    </source>
</evidence>
<sequence length="253" mass="29238">MQEIGDDALLREGWEDITPIHEDEGLAPVVRIRSSGEDAATMDLFHAVLGNGELSERVLALTEEVIAINASNYNAWEVRWRCLQFLPSSFMDKEAEFLDQMLMHNPKNYQLWNYRRRFAFHRGALHATEEFAYVNQCLDGDAKNYHAWAHRVAVAERYGLWEQEMVDLSRLLEEDLRNNSAWNHRFVAVKHMAKGCDPEQVFQREVAYTRSMILKAPHNESSWNYLRGLCTSLGLPHKMALEPLLSSLCLKVC</sequence>
<dbReference type="AlphaFoldDB" id="I0YVJ2"/>
<dbReference type="Pfam" id="PF01239">
    <property type="entry name" value="PPTA"/>
    <property type="match status" value="5"/>
</dbReference>
<name>I0YVJ2_COCSC</name>
<dbReference type="PROSITE" id="PS51147">
    <property type="entry name" value="PFTA"/>
    <property type="match status" value="5"/>
</dbReference>
<dbReference type="STRING" id="574566.I0YVJ2"/>
<evidence type="ECO:0000256" key="1">
    <source>
        <dbReference type="ARBA" id="ARBA00001946"/>
    </source>
</evidence>
<accession>I0YVJ2</accession>